<dbReference type="EMBL" id="BAABHO010000061">
    <property type="protein sequence ID" value="GAA4808433.1"/>
    <property type="molecule type" value="Genomic_DNA"/>
</dbReference>
<dbReference type="RefSeq" id="WP_345423072.1">
    <property type="nucleotide sequence ID" value="NZ_BAABHO010000061.1"/>
</dbReference>
<evidence type="ECO:0000259" key="2">
    <source>
        <dbReference type="Pfam" id="PF20283"/>
    </source>
</evidence>
<feature type="domain" description="ABC-three component systems C-terminal" evidence="2">
    <location>
        <begin position="267"/>
        <end position="389"/>
    </location>
</feature>
<organism evidence="3 4">
    <name type="scientific">Actinomycetospora chlora</name>
    <dbReference type="NCBI Taxonomy" id="663608"/>
    <lineage>
        <taxon>Bacteria</taxon>
        <taxon>Bacillati</taxon>
        <taxon>Actinomycetota</taxon>
        <taxon>Actinomycetes</taxon>
        <taxon>Pseudonocardiales</taxon>
        <taxon>Pseudonocardiaceae</taxon>
        <taxon>Actinomycetospora</taxon>
    </lineage>
</organism>
<dbReference type="InterPro" id="IPR046913">
    <property type="entry name" value="ABC-3C_CTD7"/>
</dbReference>
<name>A0ABP9CIC5_9PSEU</name>
<dbReference type="Pfam" id="PF20283">
    <property type="entry name" value="CTD7"/>
    <property type="match status" value="1"/>
</dbReference>
<evidence type="ECO:0000259" key="1">
    <source>
        <dbReference type="Pfam" id="PF14130"/>
    </source>
</evidence>
<evidence type="ECO:0008006" key="5">
    <source>
        <dbReference type="Google" id="ProtNLM"/>
    </source>
</evidence>
<gene>
    <name evidence="3" type="ORF">GCM10023200_52770</name>
</gene>
<reference evidence="4" key="1">
    <citation type="journal article" date="2019" name="Int. J. Syst. Evol. Microbiol.">
        <title>The Global Catalogue of Microorganisms (GCM) 10K type strain sequencing project: providing services to taxonomists for standard genome sequencing and annotation.</title>
        <authorList>
            <consortium name="The Broad Institute Genomics Platform"/>
            <consortium name="The Broad Institute Genome Sequencing Center for Infectious Disease"/>
            <person name="Wu L."/>
            <person name="Ma J."/>
        </authorList>
    </citation>
    <scope>NUCLEOTIDE SEQUENCE [LARGE SCALE GENOMIC DNA]</scope>
    <source>
        <strain evidence="4">JCM 17979</strain>
    </source>
</reference>
<evidence type="ECO:0000313" key="4">
    <source>
        <dbReference type="Proteomes" id="UP001500928"/>
    </source>
</evidence>
<dbReference type="Pfam" id="PF14130">
    <property type="entry name" value="Cap4_nuclease"/>
    <property type="match status" value="1"/>
</dbReference>
<dbReference type="InterPro" id="IPR025382">
    <property type="entry name" value="Cap4-like_endonuclease_dom"/>
</dbReference>
<accession>A0ABP9CIC5</accession>
<comment type="caution">
    <text evidence="3">The sequence shown here is derived from an EMBL/GenBank/DDBJ whole genome shotgun (WGS) entry which is preliminary data.</text>
</comment>
<dbReference type="Proteomes" id="UP001500928">
    <property type="component" value="Unassembled WGS sequence"/>
</dbReference>
<evidence type="ECO:0000313" key="3">
    <source>
        <dbReference type="EMBL" id="GAA4808433.1"/>
    </source>
</evidence>
<sequence length="403" mass="45700">MTLADTDNPFDASATALGYAYQFRYALSCAFDKLRTGYDWTIRIEAADDVEVVGSSTRELRQLKQVKRTANLTDLSEDLWKTLRIWAQLVGAGKIHLPKTVLFLITTGQVPPSSIASKLQGDSSNQDLREIDRQLIEAGKGSKNQTVMKALAEYTKLDDSVRVELLSSVRVLNSQSDVHQLRDKLLGDLRAGTREEHVPQLLERIEGWWFQACLECLAKTRDGITGPEFDVVLTDARDRFRPDNLPVDPDLVQAESPELESFEDRIFVKQIELGSRNRARIQAAVRDYLRASSQRSRWARKNLLVSGELEDYERLLREEWELVFNDCCDELPEGSDEEAKARIARKMIGWAEQARFPIRPFCTEPFISRGSYHMLADELAVGWHPEYMVRLMAIVESGSGSGS</sequence>
<proteinExistence type="predicted"/>
<keyword evidence="4" id="KW-1185">Reference proteome</keyword>
<feature type="domain" description="CD-NTase associated protein 4-like DNA endonuclease" evidence="1">
    <location>
        <begin position="14"/>
        <end position="80"/>
    </location>
</feature>
<protein>
    <recommendedName>
        <fullName evidence="5">CD-NTase associated protein 4-like DNA endonuclease domain-containing protein</fullName>
    </recommendedName>
</protein>